<dbReference type="AlphaFoldDB" id="A0A0A1T4M7"/>
<keyword evidence="1" id="KW-0732">Signal</keyword>
<dbReference type="Proteomes" id="UP000039046">
    <property type="component" value="Unassembled WGS sequence"/>
</dbReference>
<name>A0A0A1T4M7_9HYPO</name>
<dbReference type="HOGENOM" id="CLU_918847_0_0_1"/>
<protein>
    <recommendedName>
        <fullName evidence="4">BIG2 domain-containing protein</fullName>
    </recommendedName>
</protein>
<evidence type="ECO:0000313" key="2">
    <source>
        <dbReference type="EMBL" id="CEJ80284.1"/>
    </source>
</evidence>
<sequence length="303" mass="32375">MKFWSTVAYTVAGLVGLAAANDSLTVDATKASMTFQYSTSAQDSTNWVAIYEGGKTPTNESTKYLYSAWAWAPSRSGSAYINGNSVPEGNYYAWLLAENGYTVLAGPAKVHASPVYSSTVTYRPDKKALTFDYKTNVPDNSNWIALYVHGTTKPGTENYYGYKYAPGSSGSVTIPADSLLPGDYDVFFLGKNGYTPIAAKLQITYQGDTGPVSFRIDKFTTKNAREGDEFEASIRGLIKPRAETPAFKIIGETNGDWVSVDNEGTLSGISTCSSGTSVVTVQATAKDGSTANLEVSIPCVAQG</sequence>
<keyword evidence="3" id="KW-1185">Reference proteome</keyword>
<feature type="signal peptide" evidence="1">
    <location>
        <begin position="1"/>
        <end position="20"/>
    </location>
</feature>
<gene>
    <name evidence="2" type="ORF">VHEMI00478</name>
</gene>
<evidence type="ECO:0000313" key="3">
    <source>
        <dbReference type="Proteomes" id="UP000039046"/>
    </source>
</evidence>
<evidence type="ECO:0008006" key="4">
    <source>
        <dbReference type="Google" id="ProtNLM"/>
    </source>
</evidence>
<evidence type="ECO:0000256" key="1">
    <source>
        <dbReference type="SAM" id="SignalP"/>
    </source>
</evidence>
<reference evidence="2 3" key="1">
    <citation type="journal article" date="2015" name="Genome Announc.">
        <title>Draft Genome Sequence and Gene Annotation of the Entomopathogenic Fungus Verticillium hemipterigenum.</title>
        <authorList>
            <person name="Horn F."/>
            <person name="Habel A."/>
            <person name="Scharf D.H."/>
            <person name="Dworschak J."/>
            <person name="Brakhage A.A."/>
            <person name="Guthke R."/>
            <person name="Hertweck C."/>
            <person name="Linde J."/>
        </authorList>
    </citation>
    <scope>NUCLEOTIDE SEQUENCE [LARGE SCALE GENOMIC DNA]</scope>
</reference>
<proteinExistence type="predicted"/>
<feature type="chain" id="PRO_5001978865" description="BIG2 domain-containing protein" evidence="1">
    <location>
        <begin position="21"/>
        <end position="303"/>
    </location>
</feature>
<organism evidence="2 3">
    <name type="scientific">[Torrubiella] hemipterigena</name>
    <dbReference type="NCBI Taxonomy" id="1531966"/>
    <lineage>
        <taxon>Eukaryota</taxon>
        <taxon>Fungi</taxon>
        <taxon>Dikarya</taxon>
        <taxon>Ascomycota</taxon>
        <taxon>Pezizomycotina</taxon>
        <taxon>Sordariomycetes</taxon>
        <taxon>Hypocreomycetidae</taxon>
        <taxon>Hypocreales</taxon>
        <taxon>Clavicipitaceae</taxon>
        <taxon>Clavicipitaceae incertae sedis</taxon>
        <taxon>'Torrubiella' clade</taxon>
    </lineage>
</organism>
<dbReference type="OrthoDB" id="10618652at2759"/>
<dbReference type="EMBL" id="CDHN01000001">
    <property type="protein sequence ID" value="CEJ80284.1"/>
    <property type="molecule type" value="Genomic_DNA"/>
</dbReference>
<accession>A0A0A1T4M7</accession>